<organism evidence="1 2">
    <name type="scientific">Rhodococcus qingshengii</name>
    <dbReference type="NCBI Taxonomy" id="334542"/>
    <lineage>
        <taxon>Bacteria</taxon>
        <taxon>Bacillati</taxon>
        <taxon>Actinomycetota</taxon>
        <taxon>Actinomycetes</taxon>
        <taxon>Mycobacteriales</taxon>
        <taxon>Nocardiaceae</taxon>
        <taxon>Rhodococcus</taxon>
        <taxon>Rhodococcus erythropolis group</taxon>
    </lineage>
</organism>
<dbReference type="Proteomes" id="UP001217325">
    <property type="component" value="Unassembled WGS sequence"/>
</dbReference>
<accession>A0AAW6LSA6</accession>
<reference evidence="1" key="1">
    <citation type="submission" date="2023-02" db="EMBL/GenBank/DDBJ databases">
        <title>A novel hydrolase synthesized by Rhodococcus erythropolis HQ is responsible for the detoxification of Zearalenone.</title>
        <authorList>
            <person name="Hu J."/>
            <person name="Xu J."/>
        </authorList>
    </citation>
    <scope>NUCLEOTIDE SEQUENCE</scope>
    <source>
        <strain evidence="1">HQ</strain>
    </source>
</reference>
<comment type="caution">
    <text evidence="1">The sequence shown here is derived from an EMBL/GenBank/DDBJ whole genome shotgun (WGS) entry which is preliminary data.</text>
</comment>
<evidence type="ECO:0000313" key="2">
    <source>
        <dbReference type="Proteomes" id="UP001217325"/>
    </source>
</evidence>
<name>A0AAW6LSA6_RHOSG</name>
<dbReference type="EMBL" id="JARDXE010000017">
    <property type="protein sequence ID" value="MDE8648141.1"/>
    <property type="molecule type" value="Genomic_DNA"/>
</dbReference>
<proteinExistence type="predicted"/>
<evidence type="ECO:0000313" key="1">
    <source>
        <dbReference type="EMBL" id="MDE8648141.1"/>
    </source>
</evidence>
<gene>
    <name evidence="1" type="ORF">PXH69_24545</name>
</gene>
<protein>
    <submittedName>
        <fullName evidence="1">Uncharacterized protein</fullName>
    </submittedName>
</protein>
<sequence length="135" mass="14400">MTTETANRHGTIPGLQMHRVMREVPCAECARVEHLVTGKPSKATAPKPRPVAPLPSVSATSTTRVIRFDELLLGDQVRVKLANERLSQVVSVASITTDTNGGVVLMVRQPGTGLVRIALSPNDTQLGIALVVNSK</sequence>
<dbReference type="AlphaFoldDB" id="A0AAW6LSA6"/>
<dbReference type="RefSeq" id="WP_275232379.1">
    <property type="nucleotide sequence ID" value="NZ_JARDXE010000017.1"/>
</dbReference>